<keyword evidence="2" id="KW-0067">ATP-binding</keyword>
<keyword evidence="4" id="KW-1185">Reference proteome</keyword>
<dbReference type="Pfam" id="PF00012">
    <property type="entry name" value="HSP70"/>
    <property type="match status" value="1"/>
</dbReference>
<dbReference type="SUPFAM" id="SSF53067">
    <property type="entry name" value="Actin-like ATPase domain"/>
    <property type="match status" value="1"/>
</dbReference>
<gene>
    <name evidence="3" type="ORF">LSALG_LOCUS37499</name>
</gene>
<dbReference type="GO" id="GO:0005524">
    <property type="term" value="F:ATP binding"/>
    <property type="evidence" value="ECO:0007669"/>
    <property type="project" value="UniProtKB-KW"/>
</dbReference>
<protein>
    <submittedName>
        <fullName evidence="3">Uncharacterized protein</fullName>
    </submittedName>
</protein>
<dbReference type="FunFam" id="3.90.640.10:FF:000002">
    <property type="entry name" value="Heat shock 70 kDa"/>
    <property type="match status" value="1"/>
</dbReference>
<evidence type="ECO:0000256" key="1">
    <source>
        <dbReference type="ARBA" id="ARBA00022741"/>
    </source>
</evidence>
<name>A0AA35ZTS5_LACSI</name>
<accession>A0AA35ZTS5</accession>
<dbReference type="GO" id="GO:0140662">
    <property type="term" value="F:ATP-dependent protein folding chaperone"/>
    <property type="evidence" value="ECO:0007669"/>
    <property type="project" value="InterPro"/>
</dbReference>
<reference evidence="3" key="1">
    <citation type="submission" date="2023-04" db="EMBL/GenBank/DDBJ databases">
        <authorList>
            <person name="Vijverberg K."/>
            <person name="Xiong W."/>
            <person name="Schranz E."/>
        </authorList>
    </citation>
    <scope>NUCLEOTIDE SEQUENCE</scope>
</reference>
<evidence type="ECO:0000256" key="2">
    <source>
        <dbReference type="ARBA" id="ARBA00022840"/>
    </source>
</evidence>
<organism evidence="3 4">
    <name type="scientific">Lactuca saligna</name>
    <name type="common">Willowleaf lettuce</name>
    <dbReference type="NCBI Taxonomy" id="75948"/>
    <lineage>
        <taxon>Eukaryota</taxon>
        <taxon>Viridiplantae</taxon>
        <taxon>Streptophyta</taxon>
        <taxon>Embryophyta</taxon>
        <taxon>Tracheophyta</taxon>
        <taxon>Spermatophyta</taxon>
        <taxon>Magnoliopsida</taxon>
        <taxon>eudicotyledons</taxon>
        <taxon>Gunneridae</taxon>
        <taxon>Pentapetalae</taxon>
        <taxon>asterids</taxon>
        <taxon>campanulids</taxon>
        <taxon>Asterales</taxon>
        <taxon>Asteraceae</taxon>
        <taxon>Cichorioideae</taxon>
        <taxon>Cichorieae</taxon>
        <taxon>Lactucinae</taxon>
        <taxon>Lactuca</taxon>
    </lineage>
</organism>
<dbReference type="InterPro" id="IPR013126">
    <property type="entry name" value="Hsp_70_fam"/>
</dbReference>
<dbReference type="InterPro" id="IPR043129">
    <property type="entry name" value="ATPase_NBD"/>
</dbReference>
<proteinExistence type="predicted"/>
<dbReference type="AlphaFoldDB" id="A0AA35ZTS5"/>
<keyword evidence="1" id="KW-0547">Nucleotide-binding</keyword>
<evidence type="ECO:0000313" key="3">
    <source>
        <dbReference type="EMBL" id="CAI9298754.1"/>
    </source>
</evidence>
<dbReference type="Gene3D" id="3.90.640.10">
    <property type="entry name" value="Actin, Chain A, domain 4"/>
    <property type="match status" value="1"/>
</dbReference>
<dbReference type="EMBL" id="OX465084">
    <property type="protein sequence ID" value="CAI9298754.1"/>
    <property type="molecule type" value="Genomic_DNA"/>
</dbReference>
<dbReference type="Proteomes" id="UP001177003">
    <property type="component" value="Chromosome 8"/>
</dbReference>
<dbReference type="Gene3D" id="3.30.420.40">
    <property type="match status" value="1"/>
</dbReference>
<evidence type="ECO:0000313" key="4">
    <source>
        <dbReference type="Proteomes" id="UP001177003"/>
    </source>
</evidence>
<dbReference type="PANTHER" id="PTHR19375">
    <property type="entry name" value="HEAT SHOCK PROTEIN 70KDA"/>
    <property type="match status" value="1"/>
</dbReference>
<sequence length="106" mass="12430">MVNYCVEEFKSKWKKDLAGNKRALGRLKVACEKAKRILSYATEAPIELEYLSEGIDFSMNITRAKFEELNMDLFTECIEQVETCLEDADMNTHLYLQRRPKFCNNH</sequence>